<accession>A0ABV9Z0Q6</accession>
<dbReference type="InterPro" id="IPR022486">
    <property type="entry name" value="PPK2_PA0141"/>
</dbReference>
<comment type="function">
    <text evidence="6">Uses inorganic polyphosphate (polyP) as a donor to convert GDP to GTP or ADP to ATP.</text>
</comment>
<evidence type="ECO:0000313" key="9">
    <source>
        <dbReference type="Proteomes" id="UP001595796"/>
    </source>
</evidence>
<evidence type="ECO:0000256" key="2">
    <source>
        <dbReference type="ARBA" id="ARBA00022679"/>
    </source>
</evidence>
<evidence type="ECO:0000256" key="3">
    <source>
        <dbReference type="ARBA" id="ARBA00022777"/>
    </source>
</evidence>
<keyword evidence="4" id="KW-0066">ATP synthesis</keyword>
<keyword evidence="2 6" id="KW-0808">Transferase</keyword>
<keyword evidence="3 6" id="KW-0418">Kinase</keyword>
<sequence length="307" mass="35145">MQDEAKALAGVIPHPDENPGVDVTIQGHKIDLDAPKLPKVIEEAAFTSGGFPYDKKMKDEEYDEPLYALQIELLKLQRWANATGSRILVVFEGRDSAGKGGAIQRFTQHLNPRSCHVVALAKPSDAERGQWYFQRYVEKLPTAGEIVLFDRSWYNRAVVEPVMGFCKPEQTDQFLKDVPTFERMLVENGIHIRKLWLTVGREMQVKRLFDRRHDPLKTWKLSAIDYKGLPLWDEYTEAAERMLRTTHATEAPWTIIRANDKKRARLETIRTVLSSLDYDGKDHKAVGKTDTKIVASAETALRKDWDI</sequence>
<organism evidence="8 9">
    <name type="scientific">Flaviflagellibacter deserti</name>
    <dbReference type="NCBI Taxonomy" id="2267266"/>
    <lineage>
        <taxon>Bacteria</taxon>
        <taxon>Pseudomonadati</taxon>
        <taxon>Pseudomonadota</taxon>
        <taxon>Alphaproteobacteria</taxon>
        <taxon>Hyphomicrobiales</taxon>
        <taxon>Flaviflagellibacter</taxon>
    </lineage>
</organism>
<dbReference type="InterPro" id="IPR022488">
    <property type="entry name" value="PPK2-related"/>
</dbReference>
<dbReference type="Pfam" id="PF03976">
    <property type="entry name" value="PPK2"/>
    <property type="match status" value="1"/>
</dbReference>
<feature type="domain" description="Polyphosphate kinase-2-related" evidence="7">
    <location>
        <begin position="57"/>
        <end position="283"/>
    </location>
</feature>
<dbReference type="EMBL" id="JBHSJF010000005">
    <property type="protein sequence ID" value="MFC5067697.1"/>
    <property type="molecule type" value="Genomic_DNA"/>
</dbReference>
<evidence type="ECO:0000259" key="7">
    <source>
        <dbReference type="Pfam" id="PF03976"/>
    </source>
</evidence>
<dbReference type="RefSeq" id="WP_379769951.1">
    <property type="nucleotide sequence ID" value="NZ_JBHSJF010000005.1"/>
</dbReference>
<proteinExistence type="inferred from homology"/>
<dbReference type="SUPFAM" id="SSF52540">
    <property type="entry name" value="P-loop containing nucleoside triphosphate hydrolases"/>
    <property type="match status" value="1"/>
</dbReference>
<evidence type="ECO:0000256" key="5">
    <source>
        <dbReference type="ARBA" id="ARBA00024500"/>
    </source>
</evidence>
<dbReference type="PANTHER" id="PTHR34383">
    <property type="entry name" value="POLYPHOSPHATE:AMP PHOSPHOTRANSFERASE-RELATED"/>
    <property type="match status" value="1"/>
</dbReference>
<dbReference type="Proteomes" id="UP001595796">
    <property type="component" value="Unassembled WGS sequence"/>
</dbReference>
<evidence type="ECO:0000256" key="6">
    <source>
        <dbReference type="RuleBase" id="RU369062"/>
    </source>
</evidence>
<evidence type="ECO:0000256" key="4">
    <source>
        <dbReference type="ARBA" id="ARBA00023310"/>
    </source>
</evidence>
<dbReference type="InterPro" id="IPR027417">
    <property type="entry name" value="P-loop_NTPase"/>
</dbReference>
<dbReference type="EC" id="2.7.4.-" evidence="6"/>
<comment type="similarity">
    <text evidence="1 6">Belongs to the polyphosphate kinase 2 (PPK2) family. Class I subfamily.</text>
</comment>
<comment type="catalytic activity">
    <reaction evidence="5">
        <text>[phosphate](n) + ATP = [phosphate](n+1) + ADP</text>
        <dbReference type="Rhea" id="RHEA:19573"/>
        <dbReference type="Rhea" id="RHEA-COMP:9859"/>
        <dbReference type="Rhea" id="RHEA-COMP:14280"/>
        <dbReference type="ChEBI" id="CHEBI:16838"/>
        <dbReference type="ChEBI" id="CHEBI:30616"/>
        <dbReference type="ChEBI" id="CHEBI:456216"/>
    </reaction>
    <physiologicalReaction direction="right-to-left" evidence="5">
        <dbReference type="Rhea" id="RHEA:19575"/>
    </physiologicalReaction>
</comment>
<dbReference type="PANTHER" id="PTHR34383:SF1">
    <property type="entry name" value="ADP-POLYPHOSPHATE PHOSPHOTRANSFERASE"/>
    <property type="match status" value="1"/>
</dbReference>
<dbReference type="Gene3D" id="3.40.50.300">
    <property type="entry name" value="P-loop containing nucleotide triphosphate hydrolases"/>
    <property type="match status" value="1"/>
</dbReference>
<name>A0ABV9Z0Q6_9HYPH</name>
<comment type="subunit">
    <text evidence="6">Homotetramer.</text>
</comment>
<dbReference type="GO" id="GO:0008976">
    <property type="term" value="F:polyphosphate kinase activity"/>
    <property type="evidence" value="ECO:0007669"/>
    <property type="project" value="UniProtKB-EC"/>
</dbReference>
<protein>
    <recommendedName>
        <fullName evidence="6">ADP/GDP-polyphosphate phosphotransferase</fullName>
        <ecNumber evidence="6">2.7.4.-</ecNumber>
    </recommendedName>
    <alternativeName>
        <fullName evidence="6">Polyphosphate kinase PPK2</fullName>
    </alternativeName>
</protein>
<evidence type="ECO:0000256" key="1">
    <source>
        <dbReference type="ARBA" id="ARBA00009924"/>
    </source>
</evidence>
<keyword evidence="9" id="KW-1185">Reference proteome</keyword>
<dbReference type="NCBIfam" id="TIGR03707">
    <property type="entry name" value="PPK2_P_aer"/>
    <property type="match status" value="1"/>
</dbReference>
<reference evidence="9" key="1">
    <citation type="journal article" date="2019" name="Int. J. Syst. Evol. Microbiol.">
        <title>The Global Catalogue of Microorganisms (GCM) 10K type strain sequencing project: providing services to taxonomists for standard genome sequencing and annotation.</title>
        <authorList>
            <consortium name="The Broad Institute Genomics Platform"/>
            <consortium name="The Broad Institute Genome Sequencing Center for Infectious Disease"/>
            <person name="Wu L."/>
            <person name="Ma J."/>
        </authorList>
    </citation>
    <scope>NUCLEOTIDE SEQUENCE [LARGE SCALE GENOMIC DNA]</scope>
    <source>
        <strain evidence="9">CGMCC 1.16444</strain>
    </source>
</reference>
<comment type="caution">
    <text evidence="8">The sequence shown here is derived from an EMBL/GenBank/DDBJ whole genome shotgun (WGS) entry which is preliminary data.</text>
</comment>
<gene>
    <name evidence="8" type="primary">ppk2</name>
    <name evidence="8" type="ORF">ACFPFW_06665</name>
</gene>
<evidence type="ECO:0000313" key="8">
    <source>
        <dbReference type="EMBL" id="MFC5067697.1"/>
    </source>
</evidence>